<dbReference type="Gene3D" id="3.90.1200.10">
    <property type="match status" value="1"/>
</dbReference>
<dbReference type="EMBL" id="JBBWUH010000001">
    <property type="protein sequence ID" value="KAK8177580.1"/>
    <property type="molecule type" value="Genomic_DNA"/>
</dbReference>
<protein>
    <recommendedName>
        <fullName evidence="2">Aminoglycoside phosphotransferase domain-containing protein</fullName>
    </recommendedName>
</protein>
<evidence type="ECO:0000313" key="3">
    <source>
        <dbReference type="EMBL" id="KAK8177580.1"/>
    </source>
</evidence>
<dbReference type="InterPro" id="IPR011009">
    <property type="entry name" value="Kinase-like_dom_sf"/>
</dbReference>
<dbReference type="SUPFAM" id="SSF56112">
    <property type="entry name" value="Protein kinase-like (PK-like)"/>
    <property type="match status" value="1"/>
</dbReference>
<gene>
    <name evidence="3" type="ORF">IWX90DRAFT_421289</name>
</gene>
<keyword evidence="4" id="KW-1185">Reference proteome</keyword>
<evidence type="ECO:0000313" key="4">
    <source>
        <dbReference type="Proteomes" id="UP001456524"/>
    </source>
</evidence>
<evidence type="ECO:0000259" key="2">
    <source>
        <dbReference type="Pfam" id="PF01636"/>
    </source>
</evidence>
<dbReference type="Proteomes" id="UP001456524">
    <property type="component" value="Unassembled WGS sequence"/>
</dbReference>
<name>A0ABR1Y6Z7_9PEZI</name>
<organism evidence="3 4">
    <name type="scientific">Phyllosticta citrichinensis</name>
    <dbReference type="NCBI Taxonomy" id="1130410"/>
    <lineage>
        <taxon>Eukaryota</taxon>
        <taxon>Fungi</taxon>
        <taxon>Dikarya</taxon>
        <taxon>Ascomycota</taxon>
        <taxon>Pezizomycotina</taxon>
        <taxon>Dothideomycetes</taxon>
        <taxon>Dothideomycetes incertae sedis</taxon>
        <taxon>Botryosphaeriales</taxon>
        <taxon>Phyllostictaceae</taxon>
        <taxon>Phyllosticta</taxon>
    </lineage>
</organism>
<feature type="region of interest" description="Disordered" evidence="1">
    <location>
        <begin position="387"/>
        <end position="406"/>
    </location>
</feature>
<comment type="caution">
    <text evidence="3">The sequence shown here is derived from an EMBL/GenBank/DDBJ whole genome shotgun (WGS) entry which is preliminary data.</text>
</comment>
<accession>A0ABR1Y6Z7</accession>
<reference evidence="3 4" key="1">
    <citation type="journal article" date="2022" name="G3 (Bethesda)">
        <title>Enemy or ally: a genomic approach to elucidate the lifestyle of Phyllosticta citrichinaensis.</title>
        <authorList>
            <person name="Buijs V.A."/>
            <person name="Groenewald J.Z."/>
            <person name="Haridas S."/>
            <person name="LaButti K.M."/>
            <person name="Lipzen A."/>
            <person name="Martin F.M."/>
            <person name="Barry K."/>
            <person name="Grigoriev I.V."/>
            <person name="Crous P.W."/>
            <person name="Seidl M.F."/>
        </authorList>
    </citation>
    <scope>NUCLEOTIDE SEQUENCE [LARGE SCALE GENOMIC DNA]</scope>
    <source>
        <strain evidence="3 4">CBS 129764</strain>
    </source>
</reference>
<feature type="domain" description="Aminoglycoside phosphotransferase" evidence="2">
    <location>
        <begin position="115"/>
        <end position="297"/>
    </location>
</feature>
<proteinExistence type="predicted"/>
<evidence type="ECO:0000256" key="1">
    <source>
        <dbReference type="SAM" id="MobiDB-lite"/>
    </source>
</evidence>
<dbReference type="InterPro" id="IPR002575">
    <property type="entry name" value="Aminoglycoside_PTrfase"/>
</dbReference>
<dbReference type="Pfam" id="PF01636">
    <property type="entry name" value="APH"/>
    <property type="match status" value="1"/>
</dbReference>
<sequence length="426" mass="46973">MGDLSFFSRFGFTEEDRANCHEILRRMLPEHELMTHKYQGYCSYTVLLLYRLRYRPTRRRSARGEELDSRQSGPNRELQIEQEAFDNDRDDFWNQSLVVQFRPPPFALDIQTASLARAIYGVFAPRVRSLGHFAARTHHRDDAHSRQLIGHAGDTSILTMTAQTLIPGLPYSAIQPHVPHLSPAQRARQEALVTDFAAFLARGWRRHSDSDNELQLPLHPGPLNAATPRKLRQLSLHLPSRRLRSAARGTLAALPLLRLLPLALNHGDVVPGNVMVAQQRDRGALAGLVDWAEAEVGAWGVPLYGLEFLLGFVGISSATDVAGGGEEGGGQGEGGGVYGAEAWGAQTIDIDSTAAWRWTYYSCAGELRRLFWREIERRIVELPAAGGAGTETGEGKGKAIADTGNPRRASRGRVAVVWFCVGGGQD</sequence>